<proteinExistence type="predicted"/>
<name>A0A8H4ASX0_GIGMA</name>
<dbReference type="Proteomes" id="UP000439903">
    <property type="component" value="Unassembled WGS sequence"/>
</dbReference>
<keyword evidence="3" id="KW-1185">Reference proteome</keyword>
<comment type="caution">
    <text evidence="2">The sequence shown here is derived from an EMBL/GenBank/DDBJ whole genome shotgun (WGS) entry which is preliminary data.</text>
</comment>
<dbReference type="EMBL" id="WTPW01000256">
    <property type="protein sequence ID" value="KAF0529891.1"/>
    <property type="molecule type" value="Genomic_DNA"/>
</dbReference>
<dbReference type="AlphaFoldDB" id="A0A8H4ASX0"/>
<gene>
    <name evidence="2" type="ORF">F8M41_012573</name>
</gene>
<organism evidence="2 3">
    <name type="scientific">Gigaspora margarita</name>
    <dbReference type="NCBI Taxonomy" id="4874"/>
    <lineage>
        <taxon>Eukaryota</taxon>
        <taxon>Fungi</taxon>
        <taxon>Fungi incertae sedis</taxon>
        <taxon>Mucoromycota</taxon>
        <taxon>Glomeromycotina</taxon>
        <taxon>Glomeromycetes</taxon>
        <taxon>Diversisporales</taxon>
        <taxon>Gigasporaceae</taxon>
        <taxon>Gigaspora</taxon>
    </lineage>
</organism>
<dbReference type="OrthoDB" id="2444146at2759"/>
<sequence>MPARCTKFKKSNSNKNAKPPIVYNKYNDYFFDDTIRVSVPVKVDETGIGFSAFMEMTPIPVALDGSKKHETYVNAEYNDSAETKDTQWHFTRSIPPSGPSCELSPGDNIPPDNDNEIDEYEYFGNGEVTFKDYERDLTPDIALLSSGEVVGELKV</sequence>
<protein>
    <submittedName>
        <fullName evidence="2">Uncharacterized protein</fullName>
    </submittedName>
</protein>
<reference evidence="2 3" key="1">
    <citation type="journal article" date="2019" name="Environ. Microbiol.">
        <title>At the nexus of three kingdoms: the genome of the mycorrhizal fungus Gigaspora margarita provides insights into plant, endobacterial and fungal interactions.</title>
        <authorList>
            <person name="Venice F."/>
            <person name="Ghignone S."/>
            <person name="Salvioli di Fossalunga A."/>
            <person name="Amselem J."/>
            <person name="Novero M."/>
            <person name="Xianan X."/>
            <person name="Sedzielewska Toro K."/>
            <person name="Morin E."/>
            <person name="Lipzen A."/>
            <person name="Grigoriev I.V."/>
            <person name="Henrissat B."/>
            <person name="Martin F.M."/>
            <person name="Bonfante P."/>
        </authorList>
    </citation>
    <scope>NUCLEOTIDE SEQUENCE [LARGE SCALE GENOMIC DNA]</scope>
    <source>
        <strain evidence="2 3">BEG34</strain>
    </source>
</reference>
<accession>A0A8H4ASX0</accession>
<evidence type="ECO:0000256" key="1">
    <source>
        <dbReference type="SAM" id="MobiDB-lite"/>
    </source>
</evidence>
<evidence type="ECO:0000313" key="2">
    <source>
        <dbReference type="EMBL" id="KAF0529891.1"/>
    </source>
</evidence>
<feature type="region of interest" description="Disordered" evidence="1">
    <location>
        <begin position="93"/>
        <end position="113"/>
    </location>
</feature>
<evidence type="ECO:0000313" key="3">
    <source>
        <dbReference type="Proteomes" id="UP000439903"/>
    </source>
</evidence>